<accession>A0A3B4W9M3</accession>
<feature type="coiled-coil region" evidence="2">
    <location>
        <begin position="85"/>
        <end position="129"/>
    </location>
</feature>
<dbReference type="PANTHER" id="PTHR21683:SF2">
    <property type="entry name" value="COILED-COIL DOMAIN-CONTAINING PROTEIN 42 LIKE-2-LIKE"/>
    <property type="match status" value="1"/>
</dbReference>
<dbReference type="GeneID" id="111660383"/>
<evidence type="ECO:0000256" key="2">
    <source>
        <dbReference type="SAM" id="Coils"/>
    </source>
</evidence>
<dbReference type="Ensembl" id="ENSSLDT00000000723.1">
    <property type="protein sequence ID" value="ENSSLDP00000000669.1"/>
    <property type="gene ID" value="ENSSLDG00000000625.1"/>
</dbReference>
<dbReference type="RefSeq" id="XP_023269412.1">
    <property type="nucleotide sequence ID" value="XM_023413644.1"/>
</dbReference>
<dbReference type="Proteomes" id="UP000261360">
    <property type="component" value="Unplaced"/>
</dbReference>
<dbReference type="InterPro" id="IPR025252">
    <property type="entry name" value="DUF4200"/>
</dbReference>
<dbReference type="STRING" id="1841481.ENSSLDP00000000669"/>
<evidence type="ECO:0000313" key="5">
    <source>
        <dbReference type="Ensembl" id="ENSSLDP00000000669.1"/>
    </source>
</evidence>
<dbReference type="InterPro" id="IPR051147">
    <property type="entry name" value="CFAP_domain-containing"/>
</dbReference>
<name>A0A3B4W9M3_SERLL</name>
<keyword evidence="1 2" id="KW-0175">Coiled coil</keyword>
<dbReference type="CTD" id="387885"/>
<dbReference type="AlphaFoldDB" id="A0A3B4W9M3"/>
<protein>
    <submittedName>
        <fullName evidence="5">Cilia and flagella associated protein 73</fullName>
    </submittedName>
</protein>
<dbReference type="GeneTree" id="ENSGT00940000167956"/>
<feature type="region of interest" description="Disordered" evidence="3">
    <location>
        <begin position="255"/>
        <end position="278"/>
    </location>
</feature>
<dbReference type="KEGG" id="slal:111660383"/>
<evidence type="ECO:0000313" key="6">
    <source>
        <dbReference type="Proteomes" id="UP000261360"/>
    </source>
</evidence>
<evidence type="ECO:0000256" key="1">
    <source>
        <dbReference type="ARBA" id="ARBA00023054"/>
    </source>
</evidence>
<sequence>MSLSKPVHKLSPDLFERSGSAESKFNKTTLLFDLQKRRREDEGLTAALEEREQKLESLHQCRDELHKVHQKVQKLKSSFDTFLKNEDADRAVEKAEKERKEVLQKTKEIERLKKEKAELIEGSQQLKLDLQSHTIYQDILEQMVKLTKFKDVDLLTDYVESLLRLKDQLSVRERAVQEQVYNMKKELVALNDQHHLLQLQKNNELSQLQTELDDTRSETLLWERKWTQIQETAAKKTLQLGQIKIAILNLFEMTGGTSSEEEEEEEKKEGEGEDEGVDLNDAEKQLDKIMVFIHDYANVVKQHQTPSQHQTLSTLTDVQKSDNVNVRITSRSKHVSF</sequence>
<dbReference type="OrthoDB" id="10264298at2759"/>
<keyword evidence="6" id="KW-1185">Reference proteome</keyword>
<evidence type="ECO:0000259" key="4">
    <source>
        <dbReference type="Pfam" id="PF13863"/>
    </source>
</evidence>
<proteinExistence type="predicted"/>
<feature type="domain" description="DUF4200" evidence="4">
    <location>
        <begin position="41"/>
        <end position="145"/>
    </location>
</feature>
<dbReference type="Pfam" id="PF13863">
    <property type="entry name" value="DUF4200"/>
    <property type="match status" value="1"/>
</dbReference>
<dbReference type="GO" id="GO:0005856">
    <property type="term" value="C:cytoskeleton"/>
    <property type="evidence" value="ECO:0007669"/>
    <property type="project" value="UniProtKB-ARBA"/>
</dbReference>
<evidence type="ECO:0000256" key="3">
    <source>
        <dbReference type="SAM" id="MobiDB-lite"/>
    </source>
</evidence>
<dbReference type="PANTHER" id="PTHR21683">
    <property type="entry name" value="COILED-COIL DOMAIN-CONTAINING PROTEIN 42 LIKE-2-LIKE-RELATED"/>
    <property type="match status" value="1"/>
</dbReference>
<organism evidence="5 6">
    <name type="scientific">Seriola lalandi dorsalis</name>
    <dbReference type="NCBI Taxonomy" id="1841481"/>
    <lineage>
        <taxon>Eukaryota</taxon>
        <taxon>Metazoa</taxon>
        <taxon>Chordata</taxon>
        <taxon>Craniata</taxon>
        <taxon>Vertebrata</taxon>
        <taxon>Euteleostomi</taxon>
        <taxon>Actinopterygii</taxon>
        <taxon>Neopterygii</taxon>
        <taxon>Teleostei</taxon>
        <taxon>Neoteleostei</taxon>
        <taxon>Acanthomorphata</taxon>
        <taxon>Carangaria</taxon>
        <taxon>Carangiformes</taxon>
        <taxon>Carangidae</taxon>
        <taxon>Seriola</taxon>
    </lineage>
</organism>
<feature type="compositionally biased region" description="Acidic residues" evidence="3">
    <location>
        <begin position="259"/>
        <end position="278"/>
    </location>
</feature>
<reference evidence="5" key="1">
    <citation type="submission" date="2025-08" db="UniProtKB">
        <authorList>
            <consortium name="Ensembl"/>
        </authorList>
    </citation>
    <scope>IDENTIFICATION</scope>
</reference>
<reference evidence="5" key="2">
    <citation type="submission" date="2025-09" db="UniProtKB">
        <authorList>
            <consortium name="Ensembl"/>
        </authorList>
    </citation>
    <scope>IDENTIFICATION</scope>
</reference>